<proteinExistence type="inferred from homology"/>
<feature type="binding site" evidence="2">
    <location>
        <position position="142"/>
    </location>
    <ligand>
        <name>Fe cation</name>
        <dbReference type="ChEBI" id="CHEBI:24875"/>
    </ligand>
</feature>
<feature type="binding site" evidence="2">
    <location>
        <position position="100"/>
    </location>
    <ligand>
        <name>Fe cation</name>
        <dbReference type="ChEBI" id="CHEBI:24875"/>
    </ligand>
</feature>
<comment type="caution">
    <text evidence="3">The sequence shown here is derived from an EMBL/GenBank/DDBJ whole genome shotgun (WGS) entry which is preliminary data.</text>
</comment>
<keyword evidence="2 3" id="KW-0378">Hydrolase</keyword>
<dbReference type="PRINTS" id="PR01576">
    <property type="entry name" value="PDEFORMYLASE"/>
</dbReference>
<dbReference type="GO" id="GO:0042586">
    <property type="term" value="F:peptide deformylase activity"/>
    <property type="evidence" value="ECO:0007669"/>
    <property type="project" value="UniProtKB-UniRule"/>
</dbReference>
<comment type="function">
    <text evidence="2">Removes the formyl group from the N-terminal Met of newly synthesized proteins. Requires at least a dipeptide for an efficient rate of reaction. N-terminal L-methionine is a prerequisite for activity but the enzyme has broad specificity at other positions.</text>
</comment>
<evidence type="ECO:0000256" key="1">
    <source>
        <dbReference type="ARBA" id="ARBA00010759"/>
    </source>
</evidence>
<evidence type="ECO:0000313" key="4">
    <source>
        <dbReference type="Proteomes" id="UP000629098"/>
    </source>
</evidence>
<dbReference type="InterPro" id="IPR023635">
    <property type="entry name" value="Peptide_deformylase"/>
</dbReference>
<dbReference type="EC" id="3.5.1.88" evidence="2"/>
<dbReference type="HAMAP" id="MF_00163">
    <property type="entry name" value="Pep_deformylase"/>
    <property type="match status" value="1"/>
</dbReference>
<dbReference type="PANTHER" id="PTHR10458">
    <property type="entry name" value="PEPTIDE DEFORMYLASE"/>
    <property type="match status" value="1"/>
</dbReference>
<dbReference type="RefSeq" id="WP_190830282.1">
    <property type="nucleotide sequence ID" value="NZ_CAWPPI010000061.1"/>
</dbReference>
<dbReference type="Gene3D" id="3.90.45.10">
    <property type="entry name" value="Peptide deformylase"/>
    <property type="match status" value="1"/>
</dbReference>
<dbReference type="EMBL" id="JACXAE010000061">
    <property type="protein sequence ID" value="MBD2773937.1"/>
    <property type="molecule type" value="Genomic_DNA"/>
</dbReference>
<dbReference type="Pfam" id="PF01327">
    <property type="entry name" value="Pep_deformylase"/>
    <property type="match status" value="1"/>
</dbReference>
<sequence length="165" mass="18677">MAVKPIISHPDSLLRQRSTKVEEFDLEFQTLVDDLIDTMLEHKSMGLSAPQIGELKRVFVINLKRISGDKTGEIKSEDILCVVNPAIVYQKYLIDSEEGCLSIQEQRGIVKRFNQVMLSAFDRENRAFSLMADGMLSIVIQHEIDHLNGILLIDKLLPLSAVEVR</sequence>
<comment type="cofactor">
    <cofactor evidence="2">
        <name>Fe(2+)</name>
        <dbReference type="ChEBI" id="CHEBI:29033"/>
    </cofactor>
    <text evidence="2">Binds 1 Fe(2+) ion.</text>
</comment>
<dbReference type="SUPFAM" id="SSF56420">
    <property type="entry name" value="Peptide deformylase"/>
    <property type="match status" value="1"/>
</dbReference>
<reference evidence="3" key="1">
    <citation type="submission" date="2020-09" db="EMBL/GenBank/DDBJ databases">
        <title>Iningainema tapete sp. nov. (Scytonemataceae, Cyanobacteria) from greenhouses in central Florida (USA) produces two types of nodularin with biosynthetic potential for microcystin-LR and anabaenopeptins.</title>
        <authorList>
            <person name="Berthold D.E."/>
            <person name="Lefler F.W."/>
            <person name="Huang I.-S."/>
            <person name="Abdulla H."/>
            <person name="Zimba P.V."/>
            <person name="Laughinghouse H.D. IV."/>
        </authorList>
    </citation>
    <scope>NUCLEOTIDE SEQUENCE</scope>
    <source>
        <strain evidence="3">BLCCT55</strain>
    </source>
</reference>
<evidence type="ECO:0000313" key="3">
    <source>
        <dbReference type="EMBL" id="MBD2773937.1"/>
    </source>
</evidence>
<dbReference type="PIRSF" id="PIRSF004749">
    <property type="entry name" value="Pep_def"/>
    <property type="match status" value="1"/>
</dbReference>
<evidence type="ECO:0000256" key="2">
    <source>
        <dbReference type="HAMAP-Rule" id="MF_00163"/>
    </source>
</evidence>
<dbReference type="AlphaFoldDB" id="A0A8J6XJD8"/>
<organism evidence="3 4">
    <name type="scientific">Iningainema tapete BLCC-T55</name>
    <dbReference type="NCBI Taxonomy" id="2748662"/>
    <lineage>
        <taxon>Bacteria</taxon>
        <taxon>Bacillati</taxon>
        <taxon>Cyanobacteriota</taxon>
        <taxon>Cyanophyceae</taxon>
        <taxon>Nostocales</taxon>
        <taxon>Scytonemataceae</taxon>
        <taxon>Iningainema tapete</taxon>
    </lineage>
</organism>
<dbReference type="GO" id="GO:0006412">
    <property type="term" value="P:translation"/>
    <property type="evidence" value="ECO:0007669"/>
    <property type="project" value="UniProtKB-UniRule"/>
</dbReference>
<keyword evidence="4" id="KW-1185">Reference proteome</keyword>
<feature type="binding site" evidence="2">
    <location>
        <position position="146"/>
    </location>
    <ligand>
        <name>Fe cation</name>
        <dbReference type="ChEBI" id="CHEBI:24875"/>
    </ligand>
</feature>
<dbReference type="CDD" id="cd00487">
    <property type="entry name" value="Pep_deformylase"/>
    <property type="match status" value="1"/>
</dbReference>
<protein>
    <recommendedName>
        <fullName evidence="2">Peptide deformylase</fullName>
        <shortName evidence="2">PDF</shortName>
        <ecNumber evidence="2">3.5.1.88</ecNumber>
    </recommendedName>
    <alternativeName>
        <fullName evidence="2">Polypeptide deformylase</fullName>
    </alternativeName>
</protein>
<accession>A0A8J6XJD8</accession>
<keyword evidence="2" id="KW-0408">Iron</keyword>
<dbReference type="InterPro" id="IPR036821">
    <property type="entry name" value="Peptide_deformylase_sf"/>
</dbReference>
<dbReference type="PANTHER" id="PTHR10458:SF22">
    <property type="entry name" value="PEPTIDE DEFORMYLASE"/>
    <property type="match status" value="1"/>
</dbReference>
<keyword evidence="2" id="KW-0479">Metal-binding</keyword>
<comment type="similarity">
    <text evidence="1 2">Belongs to the polypeptide deformylase family.</text>
</comment>
<name>A0A8J6XJD8_9CYAN</name>
<dbReference type="Proteomes" id="UP000629098">
    <property type="component" value="Unassembled WGS sequence"/>
</dbReference>
<feature type="active site" evidence="2">
    <location>
        <position position="143"/>
    </location>
</feature>
<comment type="catalytic activity">
    <reaction evidence="2">
        <text>N-terminal N-formyl-L-methionyl-[peptide] + H2O = N-terminal L-methionyl-[peptide] + formate</text>
        <dbReference type="Rhea" id="RHEA:24420"/>
        <dbReference type="Rhea" id="RHEA-COMP:10639"/>
        <dbReference type="Rhea" id="RHEA-COMP:10640"/>
        <dbReference type="ChEBI" id="CHEBI:15377"/>
        <dbReference type="ChEBI" id="CHEBI:15740"/>
        <dbReference type="ChEBI" id="CHEBI:49298"/>
        <dbReference type="ChEBI" id="CHEBI:64731"/>
        <dbReference type="EC" id="3.5.1.88"/>
    </reaction>
</comment>
<dbReference type="GO" id="GO:0046872">
    <property type="term" value="F:metal ion binding"/>
    <property type="evidence" value="ECO:0007669"/>
    <property type="project" value="UniProtKB-KW"/>
</dbReference>
<gene>
    <name evidence="2 3" type="primary">def</name>
    <name evidence="3" type="ORF">ICL16_18120</name>
</gene>
<keyword evidence="2" id="KW-0648">Protein biosynthesis</keyword>
<dbReference type="NCBIfam" id="TIGR00079">
    <property type="entry name" value="pept_deformyl"/>
    <property type="match status" value="1"/>
</dbReference>